<keyword evidence="1" id="KW-1133">Transmembrane helix</keyword>
<feature type="transmembrane region" description="Helical" evidence="1">
    <location>
        <begin position="6"/>
        <end position="39"/>
    </location>
</feature>
<dbReference type="RefSeq" id="WP_186908142.1">
    <property type="nucleotide sequence ID" value="NZ_JACOPP010000015.1"/>
</dbReference>
<comment type="caution">
    <text evidence="2">The sequence shown here is derived from an EMBL/GenBank/DDBJ whole genome shotgun (WGS) entry which is preliminary data.</text>
</comment>
<protein>
    <submittedName>
        <fullName evidence="2">GntP family permease</fullName>
    </submittedName>
</protein>
<organism evidence="2 3">
    <name type="scientific">Lawsonibacter hominis</name>
    <dbReference type="NCBI Taxonomy" id="2763053"/>
    <lineage>
        <taxon>Bacteria</taxon>
        <taxon>Bacillati</taxon>
        <taxon>Bacillota</taxon>
        <taxon>Clostridia</taxon>
        <taxon>Eubacteriales</taxon>
        <taxon>Oscillospiraceae</taxon>
        <taxon>Lawsonibacter</taxon>
    </lineage>
</organism>
<dbReference type="Proteomes" id="UP000661435">
    <property type="component" value="Unassembled WGS sequence"/>
</dbReference>
<dbReference type="PANTHER" id="PTHR30354:SF7">
    <property type="entry name" value="BLL7963 PROTEIN"/>
    <property type="match status" value="1"/>
</dbReference>
<accession>A0A8J6J7P0</accession>
<name>A0A8J6J7P0_9FIRM</name>
<dbReference type="GO" id="GO:0005886">
    <property type="term" value="C:plasma membrane"/>
    <property type="evidence" value="ECO:0007669"/>
    <property type="project" value="TreeGrafter"/>
</dbReference>
<dbReference type="EMBL" id="JACOPP010000015">
    <property type="protein sequence ID" value="MBC5734251.1"/>
    <property type="molecule type" value="Genomic_DNA"/>
</dbReference>
<keyword evidence="1" id="KW-0812">Transmembrane</keyword>
<feature type="transmembrane region" description="Helical" evidence="1">
    <location>
        <begin position="104"/>
        <end position="133"/>
    </location>
</feature>
<feature type="transmembrane region" description="Helical" evidence="1">
    <location>
        <begin position="185"/>
        <end position="210"/>
    </location>
</feature>
<sequence length="439" mass="44970">MNIIGLIGIFVALALLIILVYKGVHVVVAGALAAILVAVTNGLGATNGYGTIYLSGMGGFITANLPIYLWGGIFGELFNASGAARSIAKAISRLLKGKKEHTGVLTSILIVFIAGTLMSYGGISGIVLMFVLMPLTLEILKESCIPRYMAPGILLGALATAALSMPGSPQIQNSGPIQYLGTSSMAAAVPGFIGGAVVIVLNILFLNWAANREIAAGRVFLAAEDDIPVEENAALPNPVAALVPLVVTFVLFNLFKIYIGFSIIAGILAGILLFWRYLAGVRAILKLLGGAVASASVLCLSSAALAGFGSVVQATETFGQFSTAVTSIQGPPLFIAMFAIVLVTAICGSGPAAIGAALPMFKDTFAAMGVNMSALHRIAAFSATTLDTLPTNAGFIAATGLAKAETRQSYKYVGVCTVINTTIATAVVTLILTLAPGLA</sequence>
<reference evidence="2" key="1">
    <citation type="submission" date="2020-08" db="EMBL/GenBank/DDBJ databases">
        <title>Genome public.</title>
        <authorList>
            <person name="Liu C."/>
            <person name="Sun Q."/>
        </authorList>
    </citation>
    <scope>NUCLEOTIDE SEQUENCE</scope>
    <source>
        <strain evidence="2">NSJ-51</strain>
    </source>
</reference>
<proteinExistence type="predicted"/>
<feature type="transmembrane region" description="Helical" evidence="1">
    <location>
        <begin position="51"/>
        <end position="71"/>
    </location>
</feature>
<feature type="transmembrane region" description="Helical" evidence="1">
    <location>
        <begin position="332"/>
        <end position="358"/>
    </location>
</feature>
<evidence type="ECO:0000313" key="2">
    <source>
        <dbReference type="EMBL" id="MBC5734251.1"/>
    </source>
</evidence>
<evidence type="ECO:0000313" key="3">
    <source>
        <dbReference type="Proteomes" id="UP000661435"/>
    </source>
</evidence>
<evidence type="ECO:0000256" key="1">
    <source>
        <dbReference type="SAM" id="Phobius"/>
    </source>
</evidence>
<feature type="transmembrane region" description="Helical" evidence="1">
    <location>
        <begin position="257"/>
        <end position="275"/>
    </location>
</feature>
<dbReference type="GO" id="GO:0015128">
    <property type="term" value="F:gluconate transmembrane transporter activity"/>
    <property type="evidence" value="ECO:0007669"/>
    <property type="project" value="InterPro"/>
</dbReference>
<keyword evidence="1" id="KW-0472">Membrane</keyword>
<keyword evidence="3" id="KW-1185">Reference proteome</keyword>
<feature type="transmembrane region" description="Helical" evidence="1">
    <location>
        <begin position="412"/>
        <end position="435"/>
    </location>
</feature>
<dbReference type="AlphaFoldDB" id="A0A8J6J7P0"/>
<feature type="transmembrane region" description="Helical" evidence="1">
    <location>
        <begin position="231"/>
        <end position="251"/>
    </location>
</feature>
<dbReference type="InterPro" id="IPR003474">
    <property type="entry name" value="Glcn_transporter"/>
</dbReference>
<feature type="transmembrane region" description="Helical" evidence="1">
    <location>
        <begin position="287"/>
        <end position="312"/>
    </location>
</feature>
<feature type="transmembrane region" description="Helical" evidence="1">
    <location>
        <begin position="145"/>
        <end position="165"/>
    </location>
</feature>
<gene>
    <name evidence="2" type="ORF">H8S57_11005</name>
</gene>
<dbReference type="PANTHER" id="PTHR30354">
    <property type="entry name" value="GNT FAMILY GLUCONATE TRANSPORTER"/>
    <property type="match status" value="1"/>
</dbReference>